<name>A0A8B8HTT5_VANTA</name>
<dbReference type="InterPro" id="IPR001503">
    <property type="entry name" value="Glyco_trans_10"/>
</dbReference>
<keyword evidence="11" id="KW-0325">Glycoprotein</keyword>
<protein>
    <recommendedName>
        <fullName evidence="12">Fucosyltransferase</fullName>
        <ecNumber evidence="12">2.4.1.-</ecNumber>
    </recommendedName>
</protein>
<keyword evidence="8 12" id="KW-1133">Transmembrane helix</keyword>
<evidence type="ECO:0000313" key="15">
    <source>
        <dbReference type="Proteomes" id="UP001652626"/>
    </source>
</evidence>
<organism evidence="15 16">
    <name type="scientific">Vanessa tameamea</name>
    <name type="common">Kamehameha butterfly</name>
    <dbReference type="NCBI Taxonomy" id="334116"/>
    <lineage>
        <taxon>Eukaryota</taxon>
        <taxon>Metazoa</taxon>
        <taxon>Ecdysozoa</taxon>
        <taxon>Arthropoda</taxon>
        <taxon>Hexapoda</taxon>
        <taxon>Insecta</taxon>
        <taxon>Pterygota</taxon>
        <taxon>Neoptera</taxon>
        <taxon>Endopterygota</taxon>
        <taxon>Lepidoptera</taxon>
        <taxon>Glossata</taxon>
        <taxon>Ditrysia</taxon>
        <taxon>Papilionoidea</taxon>
        <taxon>Nymphalidae</taxon>
        <taxon>Nymphalinae</taxon>
        <taxon>Vanessa</taxon>
    </lineage>
</organism>
<comment type="subcellular location">
    <subcellularLocation>
        <location evidence="1 12">Golgi apparatus</location>
        <location evidence="1 12">Golgi stack membrane</location>
        <topology evidence="1 12">Single-pass type II membrane protein</topology>
    </subcellularLocation>
</comment>
<comment type="similarity">
    <text evidence="3 12">Belongs to the glycosyltransferase 10 family.</text>
</comment>
<feature type="transmembrane region" description="Helical" evidence="12">
    <location>
        <begin position="12"/>
        <end position="31"/>
    </location>
</feature>
<feature type="domain" description="Fucosyltransferase C-terminal" evidence="13">
    <location>
        <begin position="249"/>
        <end position="427"/>
    </location>
</feature>
<keyword evidence="9 12" id="KW-0333">Golgi apparatus</keyword>
<evidence type="ECO:0000256" key="4">
    <source>
        <dbReference type="ARBA" id="ARBA00022676"/>
    </source>
</evidence>
<dbReference type="Pfam" id="PF00852">
    <property type="entry name" value="Glyco_transf_10"/>
    <property type="match status" value="1"/>
</dbReference>
<keyword evidence="15" id="KW-1185">Reference proteome</keyword>
<dbReference type="Pfam" id="PF17039">
    <property type="entry name" value="Glyco_tran_10_N"/>
    <property type="match status" value="1"/>
</dbReference>
<accession>A0A8B8HTT5</accession>
<keyword evidence="10 12" id="KW-0472">Membrane</keyword>
<evidence type="ECO:0000256" key="12">
    <source>
        <dbReference type="RuleBase" id="RU003832"/>
    </source>
</evidence>
<evidence type="ECO:0000259" key="14">
    <source>
        <dbReference type="Pfam" id="PF17039"/>
    </source>
</evidence>
<dbReference type="GO" id="GO:0032580">
    <property type="term" value="C:Golgi cisterna membrane"/>
    <property type="evidence" value="ECO:0007669"/>
    <property type="project" value="UniProtKB-SubCell"/>
</dbReference>
<dbReference type="Proteomes" id="UP001652626">
    <property type="component" value="Chromosome 9"/>
</dbReference>
<evidence type="ECO:0000256" key="2">
    <source>
        <dbReference type="ARBA" id="ARBA00004922"/>
    </source>
</evidence>
<evidence type="ECO:0000256" key="5">
    <source>
        <dbReference type="ARBA" id="ARBA00022679"/>
    </source>
</evidence>
<gene>
    <name evidence="16" type="primary">LOC113394978</name>
</gene>
<dbReference type="SUPFAM" id="SSF53756">
    <property type="entry name" value="UDP-Glycosyltransferase/glycogen phosphorylase"/>
    <property type="match status" value="1"/>
</dbReference>
<dbReference type="PANTHER" id="PTHR48438:SF1">
    <property type="entry name" value="ALPHA-(1,3)-FUCOSYLTRANSFERASE C-RELATED"/>
    <property type="match status" value="1"/>
</dbReference>
<dbReference type="GeneID" id="113394978"/>
<evidence type="ECO:0000256" key="11">
    <source>
        <dbReference type="ARBA" id="ARBA00023180"/>
    </source>
</evidence>
<dbReference type="InterPro" id="IPR038577">
    <property type="entry name" value="GT10-like_C_sf"/>
</dbReference>
<dbReference type="AlphaFoldDB" id="A0A8B8HTT5"/>
<keyword evidence="7" id="KW-0735">Signal-anchor</keyword>
<dbReference type="Gene3D" id="3.40.50.11660">
    <property type="entry name" value="Glycosyl transferase family 10, C-terminal domain"/>
    <property type="match status" value="1"/>
</dbReference>
<dbReference type="PANTHER" id="PTHR48438">
    <property type="entry name" value="ALPHA-(1,3)-FUCOSYLTRANSFERASE C-RELATED"/>
    <property type="match status" value="1"/>
</dbReference>
<evidence type="ECO:0000259" key="13">
    <source>
        <dbReference type="Pfam" id="PF00852"/>
    </source>
</evidence>
<dbReference type="GO" id="GO:0008417">
    <property type="term" value="F:fucosyltransferase activity"/>
    <property type="evidence" value="ECO:0007669"/>
    <property type="project" value="InterPro"/>
</dbReference>
<reference evidence="16" key="1">
    <citation type="submission" date="2025-08" db="UniProtKB">
        <authorList>
            <consortium name="RefSeq"/>
        </authorList>
    </citation>
    <scope>IDENTIFICATION</scope>
    <source>
        <tissue evidence="16">Whole body</tissue>
    </source>
</reference>
<dbReference type="RefSeq" id="XP_026488268.2">
    <property type="nucleotide sequence ID" value="XM_026632483.2"/>
</dbReference>
<dbReference type="OrthoDB" id="427096at2759"/>
<evidence type="ECO:0000256" key="8">
    <source>
        <dbReference type="ARBA" id="ARBA00022989"/>
    </source>
</evidence>
<evidence type="ECO:0000256" key="7">
    <source>
        <dbReference type="ARBA" id="ARBA00022968"/>
    </source>
</evidence>
<feature type="domain" description="Fucosyltransferase N-terminal" evidence="14">
    <location>
        <begin position="103"/>
        <end position="221"/>
    </location>
</feature>
<keyword evidence="4 12" id="KW-0328">Glycosyltransferase</keyword>
<dbReference type="UniPathway" id="UPA00378"/>
<keyword evidence="5 12" id="KW-0808">Transferase</keyword>
<dbReference type="InterPro" id="IPR031481">
    <property type="entry name" value="Glyco_tran_10_N"/>
</dbReference>
<evidence type="ECO:0000256" key="9">
    <source>
        <dbReference type="ARBA" id="ARBA00023034"/>
    </source>
</evidence>
<evidence type="ECO:0000256" key="6">
    <source>
        <dbReference type="ARBA" id="ARBA00022692"/>
    </source>
</evidence>
<dbReference type="EC" id="2.4.1.-" evidence="12"/>
<proteinExistence type="inferred from homology"/>
<evidence type="ECO:0000256" key="3">
    <source>
        <dbReference type="ARBA" id="ARBA00008919"/>
    </source>
</evidence>
<sequence>MWYLRVLFKKIVSFNTYFLLIVLCLCLLLIYKLNINLKSAYMSEIHQLELESHFHSDDHSHHIDLVNNFYSRRKDWQTSNLGSLMFKNDTRDFELTKDRENRTYVILIWRYWKWLQHRHVENFGSKRKSDPLSACSVHNCKFTGEDSKLSSADAVVIHIQRGVFPNTTKRNAEQRWVFLSDESPIHAFSMASVPPKMSDLANIFNWSMTYRSDSDVPVPYGRTVALKKPILSQITYEHLKTLVPYWNDKSKDILATILISNCAVSRRMAYLKKMKEYLTVDVFGKCSENHKESCPGHFRSDCNLMSKYLFYLVFENSLCEEYLTEKLFYHAYSKGAIPVIMGSTVDICKKLLPPNSFLHVDNYKEPKELANHILDISKDDKTLLSYHEWRNDFEVLNEHGYFGSKSYHLCRICEALNYNDAKTKIYDEENLRIFFDPELSCR</sequence>
<keyword evidence="6 12" id="KW-0812">Transmembrane</keyword>
<evidence type="ECO:0000313" key="16">
    <source>
        <dbReference type="RefSeq" id="XP_026488268.2"/>
    </source>
</evidence>
<evidence type="ECO:0000256" key="1">
    <source>
        <dbReference type="ARBA" id="ARBA00004447"/>
    </source>
</evidence>
<comment type="pathway">
    <text evidence="2">Protein modification; protein glycosylation.</text>
</comment>
<dbReference type="InterPro" id="IPR055270">
    <property type="entry name" value="Glyco_tran_10_C"/>
</dbReference>
<dbReference type="OMA" id="CEALHYN"/>
<evidence type="ECO:0000256" key="10">
    <source>
        <dbReference type="ARBA" id="ARBA00023136"/>
    </source>
</evidence>